<evidence type="ECO:0000256" key="2">
    <source>
        <dbReference type="ARBA" id="ARBA00022703"/>
    </source>
</evidence>
<evidence type="ECO:0000313" key="6">
    <source>
        <dbReference type="EMBL" id="KIN07264.1"/>
    </source>
</evidence>
<evidence type="ECO:0000256" key="1">
    <source>
        <dbReference type="ARBA" id="ARBA00009005"/>
    </source>
</evidence>
<dbReference type="SUPFAM" id="SSF52129">
    <property type="entry name" value="Caspase-like"/>
    <property type="match status" value="1"/>
</dbReference>
<proteinExistence type="inferred from homology"/>
<dbReference type="HOGENOM" id="CLU_029389_3_0_1"/>
<accession>A0A0C3D7D5</accession>
<dbReference type="InterPro" id="IPR011600">
    <property type="entry name" value="Pept_C14_caspase"/>
</dbReference>
<keyword evidence="4" id="KW-0865">Zymogen</keyword>
<evidence type="ECO:0000256" key="3">
    <source>
        <dbReference type="ARBA" id="ARBA00022807"/>
    </source>
</evidence>
<dbReference type="PANTHER" id="PTHR48104">
    <property type="entry name" value="METACASPASE-4"/>
    <property type="match status" value="1"/>
</dbReference>
<name>A0A0C3D7D5_OIDMZ</name>
<keyword evidence="3" id="KW-0788">Thiol protease</keyword>
<keyword evidence="3" id="KW-0645">Protease</keyword>
<dbReference type="GO" id="GO:0006915">
    <property type="term" value="P:apoptotic process"/>
    <property type="evidence" value="ECO:0007669"/>
    <property type="project" value="UniProtKB-KW"/>
</dbReference>
<feature type="domain" description="Peptidase C14 caspase" evidence="5">
    <location>
        <begin position="3"/>
        <end position="306"/>
    </location>
</feature>
<protein>
    <recommendedName>
        <fullName evidence="5">Peptidase C14 caspase domain-containing protein</fullName>
    </recommendedName>
</protein>
<dbReference type="AlphaFoldDB" id="A0A0C3D7D5"/>
<dbReference type="EMBL" id="KN832870">
    <property type="protein sequence ID" value="KIN07264.1"/>
    <property type="molecule type" value="Genomic_DNA"/>
</dbReference>
<keyword evidence="7" id="KW-1185">Reference proteome</keyword>
<dbReference type="InterPro" id="IPR050452">
    <property type="entry name" value="Metacaspase"/>
</dbReference>
<dbReference type="InParanoid" id="A0A0C3D7D5"/>
<dbReference type="GO" id="GO:0006508">
    <property type="term" value="P:proteolysis"/>
    <property type="evidence" value="ECO:0007669"/>
    <property type="project" value="InterPro"/>
</dbReference>
<dbReference type="PANTHER" id="PTHR48104:SF30">
    <property type="entry name" value="METACASPASE-1"/>
    <property type="match status" value="1"/>
</dbReference>
<reference evidence="6 7" key="1">
    <citation type="submission" date="2014-04" db="EMBL/GenBank/DDBJ databases">
        <authorList>
            <consortium name="DOE Joint Genome Institute"/>
            <person name="Kuo A."/>
            <person name="Martino E."/>
            <person name="Perotto S."/>
            <person name="Kohler A."/>
            <person name="Nagy L.G."/>
            <person name="Floudas D."/>
            <person name="Copeland A."/>
            <person name="Barry K.W."/>
            <person name="Cichocki N."/>
            <person name="Veneault-Fourrey C."/>
            <person name="LaButti K."/>
            <person name="Lindquist E.A."/>
            <person name="Lipzen A."/>
            <person name="Lundell T."/>
            <person name="Morin E."/>
            <person name="Murat C."/>
            <person name="Sun H."/>
            <person name="Tunlid A."/>
            <person name="Henrissat B."/>
            <person name="Grigoriev I.V."/>
            <person name="Hibbett D.S."/>
            <person name="Martin F."/>
            <person name="Nordberg H.P."/>
            <person name="Cantor M.N."/>
            <person name="Hua S.X."/>
        </authorList>
    </citation>
    <scope>NUCLEOTIDE SEQUENCE [LARGE SCALE GENOMIC DNA]</scope>
    <source>
        <strain evidence="6 7">Zn</strain>
    </source>
</reference>
<evidence type="ECO:0000313" key="7">
    <source>
        <dbReference type="Proteomes" id="UP000054321"/>
    </source>
</evidence>
<evidence type="ECO:0000259" key="5">
    <source>
        <dbReference type="Pfam" id="PF00656"/>
    </source>
</evidence>
<gene>
    <name evidence="6" type="ORF">OIDMADRAFT_47167</name>
</gene>
<sequence>MPRRKALLIGINYFGSNHQLNGCINDAMNIREYLVRDRGFSPAPHDMVIMTDAPENRGTPFEPTGANMMAAFRWLVMMNNPGDSVFLSYSGHGAQVKDPDGDRDSGFDDTICPVDFVTHGQIDSDTLHKALVSPMNPRARLTVLFDCCHSGSAIELPYVYRPDSHGQVNLIDNVKQGAHLLNATVNLFHGGFSASKMSEAKAIIGGAQTFFASLHHRPDGPVNQDGLGEENFVEDWKNEGKDVWMFSGCADNQTSADTSIAGAATGAMSYGFIKTMRENPNQSYIEVLLNTRALLKQQYQQIPQLSVGGEYQLRQRVAVLLNFVTWTGKRCNN</sequence>
<dbReference type="OrthoDB" id="3223806at2759"/>
<dbReference type="InterPro" id="IPR029030">
    <property type="entry name" value="Caspase-like_dom_sf"/>
</dbReference>
<comment type="similarity">
    <text evidence="1">Belongs to the peptidase C14B family.</text>
</comment>
<organism evidence="6 7">
    <name type="scientific">Oidiodendron maius (strain Zn)</name>
    <dbReference type="NCBI Taxonomy" id="913774"/>
    <lineage>
        <taxon>Eukaryota</taxon>
        <taxon>Fungi</taxon>
        <taxon>Dikarya</taxon>
        <taxon>Ascomycota</taxon>
        <taxon>Pezizomycotina</taxon>
        <taxon>Leotiomycetes</taxon>
        <taxon>Leotiomycetes incertae sedis</taxon>
        <taxon>Myxotrichaceae</taxon>
        <taxon>Oidiodendron</taxon>
    </lineage>
</organism>
<dbReference type="Gene3D" id="3.40.50.12660">
    <property type="match status" value="2"/>
</dbReference>
<dbReference type="GO" id="GO:0004197">
    <property type="term" value="F:cysteine-type endopeptidase activity"/>
    <property type="evidence" value="ECO:0007669"/>
    <property type="project" value="InterPro"/>
</dbReference>
<dbReference type="Pfam" id="PF00656">
    <property type="entry name" value="Peptidase_C14"/>
    <property type="match status" value="1"/>
</dbReference>
<evidence type="ECO:0000256" key="4">
    <source>
        <dbReference type="ARBA" id="ARBA00023145"/>
    </source>
</evidence>
<dbReference type="Proteomes" id="UP000054321">
    <property type="component" value="Unassembled WGS sequence"/>
</dbReference>
<keyword evidence="2" id="KW-0053">Apoptosis</keyword>
<keyword evidence="3" id="KW-0378">Hydrolase</keyword>
<reference evidence="7" key="2">
    <citation type="submission" date="2015-01" db="EMBL/GenBank/DDBJ databases">
        <title>Evolutionary Origins and Diversification of the Mycorrhizal Mutualists.</title>
        <authorList>
            <consortium name="DOE Joint Genome Institute"/>
            <consortium name="Mycorrhizal Genomics Consortium"/>
            <person name="Kohler A."/>
            <person name="Kuo A."/>
            <person name="Nagy L.G."/>
            <person name="Floudas D."/>
            <person name="Copeland A."/>
            <person name="Barry K.W."/>
            <person name="Cichocki N."/>
            <person name="Veneault-Fourrey C."/>
            <person name="LaButti K."/>
            <person name="Lindquist E.A."/>
            <person name="Lipzen A."/>
            <person name="Lundell T."/>
            <person name="Morin E."/>
            <person name="Murat C."/>
            <person name="Riley R."/>
            <person name="Ohm R."/>
            <person name="Sun H."/>
            <person name="Tunlid A."/>
            <person name="Henrissat B."/>
            <person name="Grigoriev I.V."/>
            <person name="Hibbett D.S."/>
            <person name="Martin F."/>
        </authorList>
    </citation>
    <scope>NUCLEOTIDE SEQUENCE [LARGE SCALE GENOMIC DNA]</scope>
    <source>
        <strain evidence="7">Zn</strain>
    </source>
</reference>
<dbReference type="GO" id="GO:0005737">
    <property type="term" value="C:cytoplasm"/>
    <property type="evidence" value="ECO:0007669"/>
    <property type="project" value="TreeGrafter"/>
</dbReference>